<dbReference type="EMBL" id="QZAT01000014">
    <property type="protein sequence ID" value="THX32672.1"/>
    <property type="molecule type" value="Genomic_DNA"/>
</dbReference>
<organism evidence="1 2">
    <name type="scientific">Aureobasidium pullulans</name>
    <name type="common">Black yeast</name>
    <name type="synonym">Pullularia pullulans</name>
    <dbReference type="NCBI Taxonomy" id="5580"/>
    <lineage>
        <taxon>Eukaryota</taxon>
        <taxon>Fungi</taxon>
        <taxon>Dikarya</taxon>
        <taxon>Ascomycota</taxon>
        <taxon>Pezizomycotina</taxon>
        <taxon>Dothideomycetes</taxon>
        <taxon>Dothideomycetidae</taxon>
        <taxon>Dothideales</taxon>
        <taxon>Saccotheciaceae</taxon>
        <taxon>Aureobasidium</taxon>
    </lineage>
</organism>
<evidence type="ECO:0000313" key="2">
    <source>
        <dbReference type="Proteomes" id="UP000310374"/>
    </source>
</evidence>
<gene>
    <name evidence="1" type="ORF">D6D12_02041</name>
</gene>
<sequence>MIAPIIPGATIKDGQLVEYAEYYSADMIVSITRHRRAVNDTTYTYQFPLFAWKRVRGDQTYDDLIESVLNRLGLASDPVGSSIVWRMEETGQIAFVRSPASLFAAIIDHKNAGKKTVQLFIVKNDNVTCVPGLDIAKWVLTTTPKSRSHMIVMYVTAALRWEETREQERWDGPGMEGCKQTGLLWASIAIDQSAPSCFCVHATSDDT</sequence>
<dbReference type="AlphaFoldDB" id="A0AB74K344"/>
<proteinExistence type="predicted"/>
<reference evidence="1 2" key="1">
    <citation type="submission" date="2018-10" db="EMBL/GenBank/DDBJ databases">
        <title>Fifty Aureobasidium pullulans genomes reveal a recombining polyextremotolerant generalist.</title>
        <authorList>
            <person name="Gostincar C."/>
            <person name="Turk M."/>
            <person name="Zajc J."/>
            <person name="Gunde-Cimerman N."/>
        </authorList>
    </citation>
    <scope>NUCLEOTIDE SEQUENCE [LARGE SCALE GENOMIC DNA]</scope>
    <source>
        <strain evidence="1 2">EXF-10081</strain>
    </source>
</reference>
<dbReference type="Proteomes" id="UP000310374">
    <property type="component" value="Unassembled WGS sequence"/>
</dbReference>
<accession>A0AB74K344</accession>
<name>A0AB74K344_AURPU</name>
<comment type="caution">
    <text evidence="1">The sequence shown here is derived from an EMBL/GenBank/DDBJ whole genome shotgun (WGS) entry which is preliminary data.</text>
</comment>
<evidence type="ECO:0000313" key="1">
    <source>
        <dbReference type="EMBL" id="THX32672.1"/>
    </source>
</evidence>
<protein>
    <submittedName>
        <fullName evidence="1">Uncharacterized protein</fullName>
    </submittedName>
</protein>